<reference evidence="1" key="1">
    <citation type="journal article" date="2019" name="MBio">
        <title>Virus Genomes from Deep Sea Sediments Expand the Ocean Megavirome and Support Independent Origins of Viral Gigantism.</title>
        <authorList>
            <person name="Backstrom D."/>
            <person name="Yutin N."/>
            <person name="Jorgensen S.L."/>
            <person name="Dharamshi J."/>
            <person name="Homa F."/>
            <person name="Zaremba-Niedwiedzka K."/>
            <person name="Spang A."/>
            <person name="Wolf Y.I."/>
            <person name="Koonin E.V."/>
            <person name="Ettema T.J."/>
        </authorList>
    </citation>
    <scope>NUCLEOTIDE SEQUENCE</scope>
</reference>
<gene>
    <name evidence="1" type="ORF">LCMAC101_07640</name>
</gene>
<organism evidence="1">
    <name type="scientific">Marseillevirus LCMAC101</name>
    <dbReference type="NCBI Taxonomy" id="2506602"/>
    <lineage>
        <taxon>Viruses</taxon>
        <taxon>Varidnaviria</taxon>
        <taxon>Bamfordvirae</taxon>
        <taxon>Nucleocytoviricota</taxon>
        <taxon>Megaviricetes</taxon>
        <taxon>Pimascovirales</taxon>
        <taxon>Pimascovirales incertae sedis</taxon>
        <taxon>Marseilleviridae</taxon>
    </lineage>
</organism>
<accession>A0A481YSW6</accession>
<evidence type="ECO:0000313" key="1">
    <source>
        <dbReference type="EMBL" id="QBK86169.1"/>
    </source>
</evidence>
<dbReference type="EMBL" id="MK500332">
    <property type="protein sequence ID" value="QBK86169.1"/>
    <property type="molecule type" value="Genomic_DNA"/>
</dbReference>
<proteinExistence type="predicted"/>
<sequence length="119" mass="14361">MYFFSIQRKEIFKEMNRICISMDEDEKQAMRDHREALGDLSRYMRDTVEYQNYDALSDMADTSAIHQKYSNPHLTNRNGNSFKGFYNEITWMHLSEDGRKSVNNLNRAWNVWAKFVKYR</sequence>
<protein>
    <submittedName>
        <fullName evidence="1">Uncharacterized protein</fullName>
    </submittedName>
</protein>
<name>A0A481YSW6_9VIRU</name>